<dbReference type="Pfam" id="PF00436">
    <property type="entry name" value="SSB"/>
    <property type="match status" value="1"/>
</dbReference>
<keyword evidence="1 2" id="KW-0238">DNA-binding</keyword>
<protein>
    <recommendedName>
        <fullName evidence="2 3">Single-stranded DNA-binding protein</fullName>
        <shortName evidence="2">SSB</shortName>
    </recommendedName>
</protein>
<dbReference type="AlphaFoldDB" id="A0A8J3PFZ5"/>
<dbReference type="GO" id="GO:0003697">
    <property type="term" value="F:single-stranded DNA binding"/>
    <property type="evidence" value="ECO:0007669"/>
    <property type="project" value="UniProtKB-UniRule"/>
</dbReference>
<proteinExistence type="inferred from homology"/>
<organism evidence="5 6">
    <name type="scientific">Catellatospora methionotrophica</name>
    <dbReference type="NCBI Taxonomy" id="121620"/>
    <lineage>
        <taxon>Bacteria</taxon>
        <taxon>Bacillati</taxon>
        <taxon>Actinomycetota</taxon>
        <taxon>Actinomycetes</taxon>
        <taxon>Micromonosporales</taxon>
        <taxon>Micromonosporaceae</taxon>
        <taxon>Catellatospora</taxon>
    </lineage>
</organism>
<evidence type="ECO:0000313" key="6">
    <source>
        <dbReference type="Proteomes" id="UP000660339"/>
    </source>
</evidence>
<evidence type="ECO:0000256" key="1">
    <source>
        <dbReference type="ARBA" id="ARBA00023125"/>
    </source>
</evidence>
<dbReference type="HAMAP" id="MF_00984">
    <property type="entry name" value="SSB"/>
    <property type="match status" value="1"/>
</dbReference>
<dbReference type="PROSITE" id="PS50935">
    <property type="entry name" value="SSB"/>
    <property type="match status" value="1"/>
</dbReference>
<evidence type="ECO:0000256" key="4">
    <source>
        <dbReference type="SAM" id="MobiDB-lite"/>
    </source>
</evidence>
<dbReference type="InterPro" id="IPR000424">
    <property type="entry name" value="Primosome_PriB/ssb"/>
</dbReference>
<dbReference type="InterPro" id="IPR011344">
    <property type="entry name" value="ssDNA-bd"/>
</dbReference>
<evidence type="ECO:0000256" key="2">
    <source>
        <dbReference type="HAMAP-Rule" id="MF_00984"/>
    </source>
</evidence>
<comment type="caution">
    <text evidence="5">The sequence shown here is derived from an EMBL/GenBank/DDBJ whole genome shotgun (WGS) entry which is preliminary data.</text>
</comment>
<feature type="region of interest" description="Disordered" evidence="4">
    <location>
        <begin position="121"/>
        <end position="146"/>
    </location>
</feature>
<dbReference type="Proteomes" id="UP000660339">
    <property type="component" value="Unassembled WGS sequence"/>
</dbReference>
<dbReference type="SUPFAM" id="SSF50249">
    <property type="entry name" value="Nucleic acid-binding proteins"/>
    <property type="match status" value="1"/>
</dbReference>
<gene>
    <name evidence="5" type="primary">ssb_1</name>
    <name evidence="5" type="ORF">Cme02nite_20830</name>
</gene>
<dbReference type="NCBIfam" id="NF005851">
    <property type="entry name" value="PRK07772.1"/>
    <property type="match status" value="1"/>
</dbReference>
<dbReference type="Gene3D" id="2.40.50.140">
    <property type="entry name" value="Nucleic acid-binding proteins"/>
    <property type="match status" value="1"/>
</dbReference>
<evidence type="ECO:0000256" key="3">
    <source>
        <dbReference type="RuleBase" id="RU000524"/>
    </source>
</evidence>
<dbReference type="InterPro" id="IPR012340">
    <property type="entry name" value="NA-bd_OB-fold"/>
</dbReference>
<dbReference type="GO" id="GO:0009295">
    <property type="term" value="C:nucleoid"/>
    <property type="evidence" value="ECO:0007669"/>
    <property type="project" value="TreeGrafter"/>
</dbReference>
<comment type="caution">
    <text evidence="2">Lacks conserved residue(s) required for the propagation of feature annotation.</text>
</comment>
<reference evidence="5" key="1">
    <citation type="submission" date="2021-01" db="EMBL/GenBank/DDBJ databases">
        <title>Whole genome shotgun sequence of Catellatospora methionotrophica NBRC 14553.</title>
        <authorList>
            <person name="Komaki H."/>
            <person name="Tamura T."/>
        </authorList>
    </citation>
    <scope>NUCLEOTIDE SEQUENCE</scope>
    <source>
        <strain evidence="5">NBRC 14553</strain>
    </source>
</reference>
<dbReference type="GO" id="GO:0006260">
    <property type="term" value="P:DNA replication"/>
    <property type="evidence" value="ECO:0007669"/>
    <property type="project" value="InterPro"/>
</dbReference>
<name>A0A8J3PFZ5_9ACTN</name>
<keyword evidence="6" id="KW-1185">Reference proteome</keyword>
<dbReference type="PANTHER" id="PTHR10302">
    <property type="entry name" value="SINGLE-STRANDED DNA-BINDING PROTEIN"/>
    <property type="match status" value="1"/>
</dbReference>
<sequence length="146" mass="15690">MANETVLTLVGNLTADPELRFTPTGAALCRFSVASTPRQFDKGTGAWTDGAPLYMNCTVWRDMAENVANSLVKGSRVVVTGRLKLNQWTTPEGDKRQGFQLDVDDVGASLRYATAQVKKLTRSAGQPPAVGEDAWASDNGGDEPPF</sequence>
<dbReference type="NCBIfam" id="TIGR00621">
    <property type="entry name" value="ssb"/>
    <property type="match status" value="1"/>
</dbReference>
<accession>A0A8J3PFZ5</accession>
<comment type="subunit">
    <text evidence="2">Homotetramer.</text>
</comment>
<dbReference type="PANTHER" id="PTHR10302:SF27">
    <property type="entry name" value="SINGLE-STRANDED DNA-BINDING PROTEIN"/>
    <property type="match status" value="1"/>
</dbReference>
<evidence type="ECO:0000313" key="5">
    <source>
        <dbReference type="EMBL" id="GIG13751.1"/>
    </source>
</evidence>
<dbReference type="CDD" id="cd04496">
    <property type="entry name" value="SSB_OBF"/>
    <property type="match status" value="1"/>
</dbReference>
<dbReference type="EMBL" id="BONJ01000007">
    <property type="protein sequence ID" value="GIG13751.1"/>
    <property type="molecule type" value="Genomic_DNA"/>
</dbReference>
<dbReference type="RefSeq" id="WP_166383047.1">
    <property type="nucleotide sequence ID" value="NZ_BAAATT010000014.1"/>
</dbReference>